<comment type="caution">
    <text evidence="1">The sequence shown here is derived from an EMBL/GenBank/DDBJ whole genome shotgun (WGS) entry which is preliminary data.</text>
</comment>
<evidence type="ECO:0000313" key="2">
    <source>
        <dbReference type="Proteomes" id="UP000574369"/>
    </source>
</evidence>
<accession>A0ABR6GP16</accession>
<sequence>MLVCPVCKGPLEDRRHADTAGKALPARELVCPADRLAFPVRDGIPVMLASEARVLDAEGDGA</sequence>
<evidence type="ECO:0000313" key="1">
    <source>
        <dbReference type="EMBL" id="MBB3193848.1"/>
    </source>
</evidence>
<proteinExistence type="predicted"/>
<protein>
    <submittedName>
        <fullName evidence="1">Uncharacterized protein</fullName>
    </submittedName>
</protein>
<gene>
    <name evidence="1" type="ORF">FHS28_001213</name>
</gene>
<reference evidence="1 2" key="1">
    <citation type="submission" date="2020-08" db="EMBL/GenBank/DDBJ databases">
        <title>Genomic Encyclopedia of Type Strains, Phase III (KMG-III): the genomes of soil and plant-associated and newly described type strains.</title>
        <authorList>
            <person name="Whitman W."/>
        </authorList>
    </citation>
    <scope>NUCLEOTIDE SEQUENCE [LARGE SCALE GENOMIC DNA]</scope>
    <source>
        <strain evidence="1 2">CECT 7247</strain>
    </source>
</reference>
<dbReference type="Gene3D" id="2.20.25.10">
    <property type="match status" value="1"/>
</dbReference>
<dbReference type="InterPro" id="IPR005651">
    <property type="entry name" value="Trm112-like"/>
</dbReference>
<dbReference type="Pfam" id="PF03966">
    <property type="entry name" value="Trm112p"/>
    <property type="match status" value="1"/>
</dbReference>
<dbReference type="Proteomes" id="UP000574369">
    <property type="component" value="Unassembled WGS sequence"/>
</dbReference>
<organism evidence="1 2">
    <name type="scientific">Roseateles terrae</name>
    <dbReference type="NCBI Taxonomy" id="431060"/>
    <lineage>
        <taxon>Bacteria</taxon>
        <taxon>Pseudomonadati</taxon>
        <taxon>Pseudomonadota</taxon>
        <taxon>Betaproteobacteria</taxon>
        <taxon>Burkholderiales</taxon>
        <taxon>Sphaerotilaceae</taxon>
        <taxon>Roseateles</taxon>
    </lineage>
</organism>
<dbReference type="EMBL" id="JACHXO010000001">
    <property type="protein sequence ID" value="MBB3193848.1"/>
    <property type="molecule type" value="Genomic_DNA"/>
</dbReference>
<keyword evidence="2" id="KW-1185">Reference proteome</keyword>
<name>A0ABR6GP16_9BURK</name>
<dbReference type="SUPFAM" id="SSF158997">
    <property type="entry name" value="Trm112p-like"/>
    <property type="match status" value="1"/>
</dbReference>